<evidence type="ECO:0000259" key="5">
    <source>
        <dbReference type="PROSITE" id="PS50404"/>
    </source>
</evidence>
<evidence type="ECO:0000256" key="4">
    <source>
        <dbReference type="ARBA" id="ARBA00047960"/>
    </source>
</evidence>
<dbReference type="EC" id="2.5.1.18" evidence="1"/>
<dbReference type="Gene3D" id="3.40.30.10">
    <property type="entry name" value="Glutaredoxin"/>
    <property type="match status" value="1"/>
</dbReference>
<dbReference type="SUPFAM" id="SSF52833">
    <property type="entry name" value="Thioredoxin-like"/>
    <property type="match status" value="1"/>
</dbReference>
<evidence type="ECO:0000256" key="1">
    <source>
        <dbReference type="ARBA" id="ARBA00012452"/>
    </source>
</evidence>
<keyword evidence="2" id="KW-0808">Transferase</keyword>
<dbReference type="FunFam" id="3.40.30.10:FF:000102">
    <property type="entry name" value="Glutathione S-transferase DHAR3 chloroplastic"/>
    <property type="match status" value="1"/>
</dbReference>
<dbReference type="GO" id="GO:0033355">
    <property type="term" value="P:ascorbate glutathione cycle"/>
    <property type="evidence" value="ECO:0007669"/>
    <property type="project" value="InterPro"/>
</dbReference>
<dbReference type="InterPro" id="IPR004045">
    <property type="entry name" value="Glutathione_S-Trfase_N"/>
</dbReference>
<dbReference type="GO" id="GO:0045174">
    <property type="term" value="F:glutathione dehydrogenase (ascorbate) activity"/>
    <property type="evidence" value="ECO:0007669"/>
    <property type="project" value="InterPro"/>
</dbReference>
<dbReference type="CDD" id="cd00570">
    <property type="entry name" value="GST_N_family"/>
    <property type="match status" value="1"/>
</dbReference>
<comment type="caution">
    <text evidence="6">The sequence shown here is derived from an EMBL/GenBank/DDBJ whole genome shotgun (WGS) entry which is preliminary data.</text>
</comment>
<dbReference type="PANTHER" id="PTHR44420:SF2">
    <property type="entry name" value="GLUTATHIONE S-TRANSFERASE DHAR2-RELATED"/>
    <property type="match status" value="1"/>
</dbReference>
<sequence length="105" mass="11644">MALEIVVKAAVGAPTILGDCPFSQRVLLTLEEKKIAYNTHLIDVSNKPQWYSKINFALSPEGKVPVVKFDGKWVPNSDVIVGILEEKYHEPSFVTPPQFSSLYGP</sequence>
<feature type="domain" description="GST N-terminal" evidence="5">
    <location>
        <begin position="10"/>
        <end position="92"/>
    </location>
</feature>
<name>A0A9D4Y014_PEA</name>
<evidence type="ECO:0000256" key="3">
    <source>
        <dbReference type="ARBA" id="ARBA00024194"/>
    </source>
</evidence>
<evidence type="ECO:0000256" key="2">
    <source>
        <dbReference type="ARBA" id="ARBA00022679"/>
    </source>
</evidence>
<dbReference type="InterPro" id="IPR044627">
    <property type="entry name" value="DHAR1/2/3/4"/>
</dbReference>
<dbReference type="AlphaFoldDB" id="A0A9D4Y014"/>
<dbReference type="EMBL" id="JAMSHJ010000003">
    <property type="protein sequence ID" value="KAI5428380.1"/>
    <property type="molecule type" value="Genomic_DNA"/>
</dbReference>
<dbReference type="PROSITE" id="PS50404">
    <property type="entry name" value="GST_NTER"/>
    <property type="match status" value="1"/>
</dbReference>
<comment type="similarity">
    <text evidence="3">Belongs to the GST superfamily. DHAR family.</text>
</comment>
<evidence type="ECO:0000313" key="6">
    <source>
        <dbReference type="EMBL" id="KAI5428380.1"/>
    </source>
</evidence>
<reference evidence="6 7" key="1">
    <citation type="journal article" date="2022" name="Nat. Genet.">
        <title>Improved pea reference genome and pan-genome highlight genomic features and evolutionary characteristics.</title>
        <authorList>
            <person name="Yang T."/>
            <person name="Liu R."/>
            <person name="Luo Y."/>
            <person name="Hu S."/>
            <person name="Wang D."/>
            <person name="Wang C."/>
            <person name="Pandey M.K."/>
            <person name="Ge S."/>
            <person name="Xu Q."/>
            <person name="Li N."/>
            <person name="Li G."/>
            <person name="Huang Y."/>
            <person name="Saxena R.K."/>
            <person name="Ji Y."/>
            <person name="Li M."/>
            <person name="Yan X."/>
            <person name="He Y."/>
            <person name="Liu Y."/>
            <person name="Wang X."/>
            <person name="Xiang C."/>
            <person name="Varshney R.K."/>
            <person name="Ding H."/>
            <person name="Gao S."/>
            <person name="Zong X."/>
        </authorList>
    </citation>
    <scope>NUCLEOTIDE SEQUENCE [LARGE SCALE GENOMIC DNA]</scope>
    <source>
        <strain evidence="6 7">cv. Zhongwan 6</strain>
    </source>
</reference>
<organism evidence="6 7">
    <name type="scientific">Pisum sativum</name>
    <name type="common">Garden pea</name>
    <name type="synonym">Lathyrus oleraceus</name>
    <dbReference type="NCBI Taxonomy" id="3888"/>
    <lineage>
        <taxon>Eukaryota</taxon>
        <taxon>Viridiplantae</taxon>
        <taxon>Streptophyta</taxon>
        <taxon>Embryophyta</taxon>
        <taxon>Tracheophyta</taxon>
        <taxon>Spermatophyta</taxon>
        <taxon>Magnoliopsida</taxon>
        <taxon>eudicotyledons</taxon>
        <taxon>Gunneridae</taxon>
        <taxon>Pentapetalae</taxon>
        <taxon>rosids</taxon>
        <taxon>fabids</taxon>
        <taxon>Fabales</taxon>
        <taxon>Fabaceae</taxon>
        <taxon>Papilionoideae</taxon>
        <taxon>50 kb inversion clade</taxon>
        <taxon>NPAAA clade</taxon>
        <taxon>Hologalegina</taxon>
        <taxon>IRL clade</taxon>
        <taxon>Fabeae</taxon>
        <taxon>Lathyrus</taxon>
    </lineage>
</organism>
<dbReference type="PANTHER" id="PTHR44420">
    <property type="entry name" value="GLUTATHIONE S-TRANSFERASE DHAR2-RELATED"/>
    <property type="match status" value="1"/>
</dbReference>
<gene>
    <name evidence="6" type="ORF">KIW84_033389</name>
</gene>
<comment type="catalytic activity">
    <reaction evidence="4">
        <text>RX + glutathione = an S-substituted glutathione + a halide anion + H(+)</text>
        <dbReference type="Rhea" id="RHEA:16437"/>
        <dbReference type="ChEBI" id="CHEBI:15378"/>
        <dbReference type="ChEBI" id="CHEBI:16042"/>
        <dbReference type="ChEBI" id="CHEBI:17792"/>
        <dbReference type="ChEBI" id="CHEBI:57925"/>
        <dbReference type="ChEBI" id="CHEBI:90779"/>
        <dbReference type="EC" id="2.5.1.18"/>
    </reaction>
</comment>
<keyword evidence="7" id="KW-1185">Reference proteome</keyword>
<dbReference type="Pfam" id="PF13409">
    <property type="entry name" value="GST_N_2"/>
    <property type="match status" value="1"/>
</dbReference>
<accession>A0A9D4Y014</accession>
<evidence type="ECO:0000313" key="7">
    <source>
        <dbReference type="Proteomes" id="UP001058974"/>
    </source>
</evidence>
<dbReference type="Gramene" id="Psat03G0338900-T1">
    <property type="protein sequence ID" value="KAI5428380.1"/>
    <property type="gene ID" value="KIW84_033389"/>
</dbReference>
<proteinExistence type="inferred from homology"/>
<dbReference type="Proteomes" id="UP001058974">
    <property type="component" value="Chromosome 3"/>
</dbReference>
<protein>
    <recommendedName>
        <fullName evidence="1">glutathione transferase</fullName>
        <ecNumber evidence="1">2.5.1.18</ecNumber>
    </recommendedName>
</protein>
<dbReference type="GO" id="GO:0004364">
    <property type="term" value="F:glutathione transferase activity"/>
    <property type="evidence" value="ECO:0007669"/>
    <property type="project" value="UniProtKB-EC"/>
</dbReference>
<dbReference type="InterPro" id="IPR036249">
    <property type="entry name" value="Thioredoxin-like_sf"/>
</dbReference>